<dbReference type="RefSeq" id="XP_020437303.1">
    <property type="nucleotide sequence ID" value="XM_020573186.1"/>
</dbReference>
<dbReference type="GeneID" id="31357719"/>
<gene>
    <name evidence="3" type="ORF">PPL_02194</name>
</gene>
<keyword evidence="2" id="KW-1133">Transmembrane helix</keyword>
<reference evidence="3 4" key="1">
    <citation type="journal article" date="2011" name="Genome Res.">
        <title>Phylogeny-wide analysis of social amoeba genomes highlights ancient origins for complex intercellular communication.</title>
        <authorList>
            <person name="Heidel A.J."/>
            <person name="Lawal H.M."/>
            <person name="Felder M."/>
            <person name="Schilde C."/>
            <person name="Helps N.R."/>
            <person name="Tunggal B."/>
            <person name="Rivero F."/>
            <person name="John U."/>
            <person name="Schleicher M."/>
            <person name="Eichinger L."/>
            <person name="Platzer M."/>
            <person name="Noegel A.A."/>
            <person name="Schaap P."/>
            <person name="Gloeckner G."/>
        </authorList>
    </citation>
    <scope>NUCLEOTIDE SEQUENCE [LARGE SCALE GENOMIC DNA]</scope>
    <source>
        <strain evidence="4">ATCC 26659 / Pp 5 / PN500</strain>
    </source>
</reference>
<evidence type="ECO:0000313" key="4">
    <source>
        <dbReference type="Proteomes" id="UP000001396"/>
    </source>
</evidence>
<dbReference type="EMBL" id="ADBJ01000008">
    <property type="protein sequence ID" value="EFA85194.1"/>
    <property type="molecule type" value="Genomic_DNA"/>
</dbReference>
<feature type="transmembrane region" description="Helical" evidence="2">
    <location>
        <begin position="6"/>
        <end position="25"/>
    </location>
</feature>
<evidence type="ECO:0000256" key="1">
    <source>
        <dbReference type="SAM" id="MobiDB-lite"/>
    </source>
</evidence>
<protein>
    <submittedName>
        <fullName evidence="3">Uncharacterized protein</fullName>
    </submittedName>
</protein>
<keyword evidence="2" id="KW-0812">Transmembrane</keyword>
<feature type="compositionally biased region" description="Low complexity" evidence="1">
    <location>
        <begin position="107"/>
        <end position="118"/>
    </location>
</feature>
<evidence type="ECO:0000313" key="3">
    <source>
        <dbReference type="EMBL" id="EFA85194.1"/>
    </source>
</evidence>
<feature type="region of interest" description="Disordered" evidence="1">
    <location>
        <begin position="106"/>
        <end position="143"/>
    </location>
</feature>
<feature type="transmembrane region" description="Helical" evidence="2">
    <location>
        <begin position="153"/>
        <end position="174"/>
    </location>
</feature>
<proteinExistence type="predicted"/>
<dbReference type="AlphaFoldDB" id="D3B1M0"/>
<feature type="compositionally biased region" description="Low complexity" evidence="1">
    <location>
        <begin position="126"/>
        <end position="137"/>
    </location>
</feature>
<dbReference type="Proteomes" id="UP000001396">
    <property type="component" value="Unassembled WGS sequence"/>
</dbReference>
<sequence length="235" mass="26941">MYNQYFVFIIVLLNLNLNFIQCNFIRNVYDQDGLTYIEGQFDYTNDNEMSVIVRYDGYSYFDLVEVTIQNDHTLLVVKLFQFDKPVTAYVKTELVASNTFTYTHNYNNNNDNSNNAGGNNDGGGNNSDSSQSSSSGDPYTPPYKHKAKPEITVVYIVISVLCSIGSLVVFFIAARQYRALSAYTLISMHDDPVDDNDDIEEEPYNFREYDDYDHKIINLDINEADSELEPTNYRA</sequence>
<dbReference type="InParanoid" id="D3B1M0"/>
<accession>D3B1M0</accession>
<evidence type="ECO:0000256" key="2">
    <source>
        <dbReference type="SAM" id="Phobius"/>
    </source>
</evidence>
<name>D3B1M0_HETP5</name>
<keyword evidence="2" id="KW-0472">Membrane</keyword>
<organism evidence="3 4">
    <name type="scientific">Heterostelium pallidum (strain ATCC 26659 / Pp 5 / PN500)</name>
    <name type="common">Cellular slime mold</name>
    <name type="synonym">Polysphondylium pallidum</name>
    <dbReference type="NCBI Taxonomy" id="670386"/>
    <lineage>
        <taxon>Eukaryota</taxon>
        <taxon>Amoebozoa</taxon>
        <taxon>Evosea</taxon>
        <taxon>Eumycetozoa</taxon>
        <taxon>Dictyostelia</taxon>
        <taxon>Acytosteliales</taxon>
        <taxon>Acytosteliaceae</taxon>
        <taxon>Heterostelium</taxon>
    </lineage>
</organism>
<comment type="caution">
    <text evidence="3">The sequence shown here is derived from an EMBL/GenBank/DDBJ whole genome shotgun (WGS) entry which is preliminary data.</text>
</comment>
<keyword evidence="4" id="KW-1185">Reference proteome</keyword>